<evidence type="ECO:0000313" key="1">
    <source>
        <dbReference type="EMBL" id="KAF2825723.1"/>
    </source>
</evidence>
<protein>
    <recommendedName>
        <fullName evidence="3">Tc1-like transposase DDE domain-containing protein</fullName>
    </recommendedName>
</protein>
<name>A0A6A6ZXY2_9PLEO</name>
<dbReference type="AlphaFoldDB" id="A0A6A6ZXY2"/>
<evidence type="ECO:0000313" key="2">
    <source>
        <dbReference type="Proteomes" id="UP000799424"/>
    </source>
</evidence>
<reference evidence="1" key="1">
    <citation type="journal article" date="2020" name="Stud. Mycol.">
        <title>101 Dothideomycetes genomes: a test case for predicting lifestyles and emergence of pathogens.</title>
        <authorList>
            <person name="Haridas S."/>
            <person name="Albert R."/>
            <person name="Binder M."/>
            <person name="Bloem J."/>
            <person name="Labutti K."/>
            <person name="Salamov A."/>
            <person name="Andreopoulos B."/>
            <person name="Baker S."/>
            <person name="Barry K."/>
            <person name="Bills G."/>
            <person name="Bluhm B."/>
            <person name="Cannon C."/>
            <person name="Castanera R."/>
            <person name="Culley D."/>
            <person name="Daum C."/>
            <person name="Ezra D."/>
            <person name="Gonzalez J."/>
            <person name="Henrissat B."/>
            <person name="Kuo A."/>
            <person name="Liang C."/>
            <person name="Lipzen A."/>
            <person name="Lutzoni F."/>
            <person name="Magnuson J."/>
            <person name="Mondo S."/>
            <person name="Nolan M."/>
            <person name="Ohm R."/>
            <person name="Pangilinan J."/>
            <person name="Park H.-J."/>
            <person name="Ramirez L."/>
            <person name="Alfaro M."/>
            <person name="Sun H."/>
            <person name="Tritt A."/>
            <person name="Yoshinaga Y."/>
            <person name="Zwiers L.-H."/>
            <person name="Turgeon B."/>
            <person name="Goodwin S."/>
            <person name="Spatafora J."/>
            <person name="Crous P."/>
            <person name="Grigoriev I."/>
        </authorList>
    </citation>
    <scope>NUCLEOTIDE SEQUENCE</scope>
    <source>
        <strain evidence="1">CBS 113818</strain>
    </source>
</reference>
<sequence length="220" mass="25357">QFFGAFRYDNKGPCHVYYHETQEEIAAGEVALKFENDVTRAQSNSSQITAQRALQVLNEADVNLRRSTRKLQHVKKHDYHRGIRTRGGVDGYRHREGALKKVVPWVQDMKKRGLKCVLLEDGAPPHKSRITNDYLTVEKVEKMAWAGHSPDVNASEHAWPVLRRHVTKQFTPSRTAEETEAQWVKAWDALSIERINKWVEQVPEVVRRIIRSGGKNNFHG</sequence>
<organism evidence="1 2">
    <name type="scientific">Ophiobolus disseminans</name>
    <dbReference type="NCBI Taxonomy" id="1469910"/>
    <lineage>
        <taxon>Eukaryota</taxon>
        <taxon>Fungi</taxon>
        <taxon>Dikarya</taxon>
        <taxon>Ascomycota</taxon>
        <taxon>Pezizomycotina</taxon>
        <taxon>Dothideomycetes</taxon>
        <taxon>Pleosporomycetidae</taxon>
        <taxon>Pleosporales</taxon>
        <taxon>Pleosporineae</taxon>
        <taxon>Phaeosphaeriaceae</taxon>
        <taxon>Ophiobolus</taxon>
    </lineage>
</organism>
<dbReference type="EMBL" id="MU006227">
    <property type="protein sequence ID" value="KAF2825723.1"/>
    <property type="molecule type" value="Genomic_DNA"/>
</dbReference>
<accession>A0A6A6ZXY2</accession>
<dbReference type="GO" id="GO:0003676">
    <property type="term" value="F:nucleic acid binding"/>
    <property type="evidence" value="ECO:0007669"/>
    <property type="project" value="InterPro"/>
</dbReference>
<dbReference type="OrthoDB" id="3774633at2759"/>
<evidence type="ECO:0008006" key="3">
    <source>
        <dbReference type="Google" id="ProtNLM"/>
    </source>
</evidence>
<feature type="non-terminal residue" evidence="1">
    <location>
        <position position="1"/>
    </location>
</feature>
<keyword evidence="2" id="KW-1185">Reference proteome</keyword>
<dbReference type="InterPro" id="IPR036397">
    <property type="entry name" value="RNaseH_sf"/>
</dbReference>
<gene>
    <name evidence="1" type="ORF">CC86DRAFT_294377</name>
</gene>
<dbReference type="Gene3D" id="3.30.420.10">
    <property type="entry name" value="Ribonuclease H-like superfamily/Ribonuclease H"/>
    <property type="match status" value="1"/>
</dbReference>
<dbReference type="Proteomes" id="UP000799424">
    <property type="component" value="Unassembled WGS sequence"/>
</dbReference>
<proteinExistence type="predicted"/>